<evidence type="ECO:0000313" key="3">
    <source>
        <dbReference type="EMBL" id="MEN1945352.1"/>
    </source>
</evidence>
<organism evidence="3 4">
    <name type="scientific">Leifsonia stereocauli</name>
    <dbReference type="NCBI Taxonomy" id="3134136"/>
    <lineage>
        <taxon>Bacteria</taxon>
        <taxon>Bacillati</taxon>
        <taxon>Actinomycetota</taxon>
        <taxon>Actinomycetes</taxon>
        <taxon>Micrococcales</taxon>
        <taxon>Microbacteriaceae</taxon>
        <taxon>Leifsonia</taxon>
    </lineage>
</organism>
<dbReference type="InterPro" id="IPR054105">
    <property type="entry name" value="WHD_NrtR"/>
</dbReference>
<dbReference type="CDD" id="cd18873">
    <property type="entry name" value="NUDIX_NadM_like"/>
    <property type="match status" value="1"/>
</dbReference>
<reference evidence="3 4" key="1">
    <citation type="submission" date="2024-03" db="EMBL/GenBank/DDBJ databases">
        <title>YIM 134122 draft genome.</title>
        <authorList>
            <person name="Zuo S."/>
            <person name="Xiong L."/>
        </authorList>
    </citation>
    <scope>NUCLEOTIDE SEQUENCE [LARGE SCALE GENOMIC DNA]</scope>
    <source>
        <strain evidence="3 4">YIM 134122</strain>
    </source>
</reference>
<accession>A0ABU9W021</accession>
<dbReference type="EMBL" id="JBCLVG010000001">
    <property type="protein sequence ID" value="MEN1945352.1"/>
    <property type="molecule type" value="Genomic_DNA"/>
</dbReference>
<dbReference type="InterPro" id="IPR036388">
    <property type="entry name" value="WH-like_DNA-bd_sf"/>
</dbReference>
<gene>
    <name evidence="3" type="ORF">WJX64_02200</name>
</gene>
<evidence type="ECO:0000256" key="1">
    <source>
        <dbReference type="SAM" id="MobiDB-lite"/>
    </source>
</evidence>
<feature type="compositionally biased region" description="Low complexity" evidence="1">
    <location>
        <begin position="240"/>
        <end position="262"/>
    </location>
</feature>
<dbReference type="Pfam" id="PF21906">
    <property type="entry name" value="WHD_NrtR"/>
    <property type="match status" value="1"/>
</dbReference>
<protein>
    <submittedName>
        <fullName evidence="3">NUDIX domain-containing protein</fullName>
    </submittedName>
</protein>
<dbReference type="SUPFAM" id="SSF46785">
    <property type="entry name" value="Winged helix' DNA-binding domain"/>
    <property type="match status" value="1"/>
</dbReference>
<feature type="region of interest" description="Disordered" evidence="1">
    <location>
        <begin position="233"/>
        <end position="270"/>
    </location>
</feature>
<evidence type="ECO:0000259" key="2">
    <source>
        <dbReference type="PROSITE" id="PS51462"/>
    </source>
</evidence>
<dbReference type="InterPro" id="IPR036390">
    <property type="entry name" value="WH_DNA-bd_sf"/>
</dbReference>
<dbReference type="Pfam" id="PF00293">
    <property type="entry name" value="NUDIX"/>
    <property type="match status" value="1"/>
</dbReference>
<keyword evidence="4" id="KW-1185">Reference proteome</keyword>
<dbReference type="PROSITE" id="PS51462">
    <property type="entry name" value="NUDIX"/>
    <property type="match status" value="1"/>
</dbReference>
<evidence type="ECO:0000313" key="4">
    <source>
        <dbReference type="Proteomes" id="UP001425155"/>
    </source>
</evidence>
<dbReference type="PANTHER" id="PTHR43736">
    <property type="entry name" value="ADP-RIBOSE PYROPHOSPHATASE"/>
    <property type="match status" value="1"/>
</dbReference>
<proteinExistence type="predicted"/>
<dbReference type="PANTHER" id="PTHR43736:SF4">
    <property type="entry name" value="SLR1690 PROTEIN"/>
    <property type="match status" value="1"/>
</dbReference>
<sequence>MTGTDASPERAPGVASDAALAVSTVIFALRPHETTGRMTLWIPLVRRTRDPQKELWALPGGWLPVDEELVSAAARTLGETTGLAPTYLEQLYTFGELERSPGRRVVSVVYWALVQSAEAERAAESENVRWFVADELPLLAFDHNRIIEYALWRLRTKVEYAAIAHAFLGATFTLAELREVHEAVLQRHIDPANFRRTVEASGTVVATGEVVAGTRHRPPRLYRYNASIDLADRGPLGPESVPGTAASGAVGAAASAPSSTPSDSHTGEQR</sequence>
<dbReference type="InterPro" id="IPR015797">
    <property type="entry name" value="NUDIX_hydrolase-like_dom_sf"/>
</dbReference>
<name>A0ABU9W021_9MICO</name>
<dbReference type="RefSeq" id="WP_342113081.1">
    <property type="nucleotide sequence ID" value="NZ_JBCAUN010000001.1"/>
</dbReference>
<dbReference type="Gene3D" id="3.90.79.10">
    <property type="entry name" value="Nucleoside Triphosphate Pyrophosphohydrolase"/>
    <property type="match status" value="1"/>
</dbReference>
<comment type="caution">
    <text evidence="3">The sequence shown here is derived from an EMBL/GenBank/DDBJ whole genome shotgun (WGS) entry which is preliminary data.</text>
</comment>
<feature type="domain" description="Nudix hydrolase" evidence="2">
    <location>
        <begin position="19"/>
        <end position="155"/>
    </location>
</feature>
<dbReference type="SUPFAM" id="SSF55811">
    <property type="entry name" value="Nudix"/>
    <property type="match status" value="1"/>
</dbReference>
<dbReference type="Proteomes" id="UP001425155">
    <property type="component" value="Unassembled WGS sequence"/>
</dbReference>
<dbReference type="InterPro" id="IPR000086">
    <property type="entry name" value="NUDIX_hydrolase_dom"/>
</dbReference>
<dbReference type="Gene3D" id="1.10.10.10">
    <property type="entry name" value="Winged helix-like DNA-binding domain superfamily/Winged helix DNA-binding domain"/>
    <property type="match status" value="1"/>
</dbReference>